<dbReference type="Proteomes" id="UP001252270">
    <property type="component" value="Unassembled WGS sequence"/>
</dbReference>
<dbReference type="SMART" id="SM00924">
    <property type="entry name" value="MgtE_N"/>
    <property type="match status" value="1"/>
</dbReference>
<evidence type="ECO:0000256" key="4">
    <source>
        <dbReference type="ARBA" id="ARBA00022692"/>
    </source>
</evidence>
<evidence type="ECO:0000256" key="5">
    <source>
        <dbReference type="ARBA" id="ARBA00022842"/>
    </source>
</evidence>
<dbReference type="PANTHER" id="PTHR43773:SF1">
    <property type="entry name" value="MAGNESIUM TRANSPORTER MGTE"/>
    <property type="match status" value="1"/>
</dbReference>
<dbReference type="NCBIfam" id="TIGR00400">
    <property type="entry name" value="mgtE"/>
    <property type="match status" value="1"/>
</dbReference>
<keyword evidence="9" id="KW-0479">Metal-binding</keyword>
<evidence type="ECO:0000313" key="11">
    <source>
        <dbReference type="EMBL" id="MDR5892361.1"/>
    </source>
</evidence>
<evidence type="ECO:0000256" key="9">
    <source>
        <dbReference type="RuleBase" id="RU362011"/>
    </source>
</evidence>
<feature type="transmembrane region" description="Helical" evidence="9">
    <location>
        <begin position="286"/>
        <end position="306"/>
    </location>
</feature>
<feature type="transmembrane region" description="Helical" evidence="9">
    <location>
        <begin position="424"/>
        <end position="449"/>
    </location>
</feature>
<feature type="transmembrane region" description="Helical" evidence="9">
    <location>
        <begin position="386"/>
        <end position="412"/>
    </location>
</feature>
<feature type="domain" description="CBS" evidence="10">
    <location>
        <begin position="202"/>
        <end position="258"/>
    </location>
</feature>
<dbReference type="Pfam" id="PF01769">
    <property type="entry name" value="MgtE"/>
    <property type="match status" value="1"/>
</dbReference>
<feature type="transmembrane region" description="Helical" evidence="9">
    <location>
        <begin position="360"/>
        <end position="380"/>
    </location>
</feature>
<dbReference type="InterPro" id="IPR046342">
    <property type="entry name" value="CBS_dom_sf"/>
</dbReference>
<dbReference type="Gene3D" id="1.10.357.20">
    <property type="entry name" value="SLC41 divalent cation transporters, integral membrane domain"/>
    <property type="match status" value="1"/>
</dbReference>
<dbReference type="InterPro" id="IPR036739">
    <property type="entry name" value="SLC41_membr_dom_sf"/>
</dbReference>
<dbReference type="InterPro" id="IPR006668">
    <property type="entry name" value="Mg_transptr_MgtE_intracell_dom"/>
</dbReference>
<keyword evidence="9" id="KW-1003">Cell membrane</keyword>
<feature type="domain" description="CBS" evidence="10">
    <location>
        <begin position="138"/>
        <end position="200"/>
    </location>
</feature>
<keyword evidence="7 9" id="KW-0472">Membrane</keyword>
<dbReference type="PROSITE" id="PS51371">
    <property type="entry name" value="CBS"/>
    <property type="match status" value="2"/>
</dbReference>
<gene>
    <name evidence="11" type="primary">mgtE</name>
    <name evidence="11" type="ORF">QC820_05990</name>
</gene>
<evidence type="ECO:0000256" key="7">
    <source>
        <dbReference type="ARBA" id="ARBA00023136"/>
    </source>
</evidence>
<comment type="subcellular location">
    <subcellularLocation>
        <location evidence="9">Cell membrane</location>
        <topology evidence="9">Multi-pass membrane protein</topology>
    </subcellularLocation>
    <subcellularLocation>
        <location evidence="1">Membrane</location>
        <topology evidence="1">Multi-pass membrane protein</topology>
    </subcellularLocation>
</comment>
<evidence type="ECO:0000256" key="8">
    <source>
        <dbReference type="PROSITE-ProRule" id="PRU00703"/>
    </source>
</evidence>
<sequence length="451" mass="48321">MTAHKASPQERLQQAMRASDAEAIRACVSQLHPVDLAEICRDEMPYAALALLSFLGAAARAATFTELPPERQRRLAELMTEEELGDLLESLAPGARADLFRQVEAGRRQGLLRYLTAEEQRELERLASYPEGTAGALMTPQFVAVPETATVQEVLEVLQQHSDEAETIYQVYALDESGQLVGTISLRKLILARPSAPLAGYLTRDVLTVEVAAPQEGVAEMISRYDLLALPVVEADGRLVGIVTYDDAMTVAEEEATEDMHKGMSIGRLEGSVRTARPFELYRKRVGWLVLLVFANIFAGAGIAHFEATIEAYIALVFFLPLLVDSSGNAGAQAATLMVRGMATGEVRRSDWARLLGREVAVALALGLTMALCILGIGTLRAGPEIASVVAISMVLVVLMGSLIGMLLPLGLERLGLDPATASAPLVTSLADIVGVVLYFALATAMLGLPA</sequence>
<dbReference type="RefSeq" id="WP_309636160.1">
    <property type="nucleotide sequence ID" value="NZ_JARWAL010000004.1"/>
</dbReference>
<accession>A0ABU1GK17</accession>
<keyword evidence="8" id="KW-0129">CBS domain</keyword>
<dbReference type="SUPFAM" id="SSF54631">
    <property type="entry name" value="CBS-domain pair"/>
    <property type="match status" value="1"/>
</dbReference>
<dbReference type="Gene3D" id="3.10.580.10">
    <property type="entry name" value="CBS-domain"/>
    <property type="match status" value="1"/>
</dbReference>
<dbReference type="InterPro" id="IPR038076">
    <property type="entry name" value="MgtE_N_sf"/>
</dbReference>
<dbReference type="Pfam" id="PF00571">
    <property type="entry name" value="CBS"/>
    <property type="match status" value="2"/>
</dbReference>
<dbReference type="PANTHER" id="PTHR43773">
    <property type="entry name" value="MAGNESIUM TRANSPORTER MGTE"/>
    <property type="match status" value="1"/>
</dbReference>
<dbReference type="EMBL" id="JARWAL010000004">
    <property type="protein sequence ID" value="MDR5892361.1"/>
    <property type="molecule type" value="Genomic_DNA"/>
</dbReference>
<keyword evidence="4 9" id="KW-0812">Transmembrane</keyword>
<evidence type="ECO:0000256" key="2">
    <source>
        <dbReference type="ARBA" id="ARBA00009749"/>
    </source>
</evidence>
<keyword evidence="5 9" id="KW-0460">Magnesium</keyword>
<keyword evidence="6 9" id="KW-1133">Transmembrane helix</keyword>
<dbReference type="InterPro" id="IPR000644">
    <property type="entry name" value="CBS_dom"/>
</dbReference>
<dbReference type="SUPFAM" id="SSF158791">
    <property type="entry name" value="MgtE N-terminal domain-like"/>
    <property type="match status" value="1"/>
</dbReference>
<proteinExistence type="inferred from homology"/>
<dbReference type="InterPro" id="IPR006667">
    <property type="entry name" value="SLC41_membr_dom"/>
</dbReference>
<comment type="subunit">
    <text evidence="9">Homodimer.</text>
</comment>
<comment type="function">
    <text evidence="9">Acts as a magnesium transporter.</text>
</comment>
<feature type="transmembrane region" description="Helical" evidence="9">
    <location>
        <begin position="312"/>
        <end position="339"/>
    </location>
</feature>
<evidence type="ECO:0000313" key="12">
    <source>
        <dbReference type="Proteomes" id="UP001252270"/>
    </source>
</evidence>
<evidence type="ECO:0000256" key="6">
    <source>
        <dbReference type="ARBA" id="ARBA00022989"/>
    </source>
</evidence>
<dbReference type="InterPro" id="IPR006669">
    <property type="entry name" value="MgtE_transporter"/>
</dbReference>
<keyword evidence="12" id="KW-1185">Reference proteome</keyword>
<name>A0ABU1GK17_9GAMM</name>
<organism evidence="11 12">
    <name type="scientific">Halomonas mongoliensis</name>
    <dbReference type="NCBI Taxonomy" id="321265"/>
    <lineage>
        <taxon>Bacteria</taxon>
        <taxon>Pseudomonadati</taxon>
        <taxon>Pseudomonadota</taxon>
        <taxon>Gammaproteobacteria</taxon>
        <taxon>Oceanospirillales</taxon>
        <taxon>Halomonadaceae</taxon>
        <taxon>Halomonas</taxon>
    </lineage>
</organism>
<evidence type="ECO:0000259" key="10">
    <source>
        <dbReference type="PROSITE" id="PS51371"/>
    </source>
</evidence>
<dbReference type="Gene3D" id="1.25.60.10">
    <property type="entry name" value="MgtE N-terminal domain-like"/>
    <property type="match status" value="1"/>
</dbReference>
<keyword evidence="3 9" id="KW-0813">Transport</keyword>
<evidence type="ECO:0000256" key="3">
    <source>
        <dbReference type="ARBA" id="ARBA00022448"/>
    </source>
</evidence>
<dbReference type="CDD" id="cd04606">
    <property type="entry name" value="CBS_pair_Mg_transporter"/>
    <property type="match status" value="1"/>
</dbReference>
<dbReference type="SUPFAM" id="SSF161093">
    <property type="entry name" value="MgtE membrane domain-like"/>
    <property type="match status" value="1"/>
</dbReference>
<protein>
    <recommendedName>
        <fullName evidence="9">Magnesium transporter MgtE</fullName>
    </recommendedName>
</protein>
<dbReference type="Pfam" id="PF03448">
    <property type="entry name" value="MgtE_N"/>
    <property type="match status" value="1"/>
</dbReference>
<comment type="similarity">
    <text evidence="2 9">Belongs to the SLC41A transporter family.</text>
</comment>
<comment type="caution">
    <text evidence="11">The sequence shown here is derived from an EMBL/GenBank/DDBJ whole genome shotgun (WGS) entry which is preliminary data.</text>
</comment>
<evidence type="ECO:0000256" key="1">
    <source>
        <dbReference type="ARBA" id="ARBA00004141"/>
    </source>
</evidence>
<reference evidence="11 12" key="1">
    <citation type="submission" date="2023-04" db="EMBL/GenBank/DDBJ databases">
        <title>A long-awaited taxogenomic arrangement of the family Halomonadaceae.</title>
        <authorList>
            <person name="De La Haba R."/>
            <person name="Chuvochina M."/>
            <person name="Wittouck S."/>
            <person name="Arahal D.R."/>
            <person name="Sanchez-Porro C."/>
            <person name="Hugenholtz P."/>
            <person name="Ventosa A."/>
        </authorList>
    </citation>
    <scope>NUCLEOTIDE SEQUENCE [LARGE SCALE GENOMIC DNA]</scope>
    <source>
        <strain evidence="11 12">DSM 17332</strain>
    </source>
</reference>
<dbReference type="SMART" id="SM00116">
    <property type="entry name" value="CBS"/>
    <property type="match status" value="2"/>
</dbReference>